<feature type="transmembrane region" description="Helical" evidence="1">
    <location>
        <begin position="102"/>
        <end position="120"/>
    </location>
</feature>
<dbReference type="InterPro" id="IPR004891">
    <property type="entry name" value="Mercury-R_MerC"/>
</dbReference>
<keyword evidence="1" id="KW-1133">Transmembrane helix</keyword>
<proteinExistence type="predicted"/>
<dbReference type="Proteomes" id="UP000293583">
    <property type="component" value="Unassembled WGS sequence"/>
</dbReference>
<keyword evidence="1" id="KW-0812">Transmembrane</keyword>
<dbReference type="OrthoDB" id="5966279at2"/>
<feature type="transmembrane region" description="Helical" evidence="1">
    <location>
        <begin position="52"/>
        <end position="70"/>
    </location>
</feature>
<comment type="caution">
    <text evidence="2">The sequence shown here is derived from an EMBL/GenBank/DDBJ whole genome shotgun (WGS) entry which is preliminary data.</text>
</comment>
<feature type="transmembrane region" description="Helical" evidence="1">
    <location>
        <begin position="15"/>
        <end position="40"/>
    </location>
</feature>
<protein>
    <submittedName>
        <fullName evidence="2">MerC domain-containing protein</fullName>
    </submittedName>
</protein>
<evidence type="ECO:0000313" key="2">
    <source>
        <dbReference type="EMBL" id="TBH74139.1"/>
    </source>
</evidence>
<keyword evidence="1" id="KW-0472">Membrane</keyword>
<gene>
    <name evidence="2" type="ORF">EWU20_03085</name>
</gene>
<evidence type="ECO:0000313" key="3">
    <source>
        <dbReference type="Proteomes" id="UP000293583"/>
    </source>
</evidence>
<keyword evidence="3" id="KW-1185">Reference proteome</keyword>
<accession>A0A4Q9BD85</accession>
<dbReference type="GO" id="GO:0015097">
    <property type="term" value="F:mercury ion transmembrane transporter activity"/>
    <property type="evidence" value="ECO:0007669"/>
    <property type="project" value="InterPro"/>
</dbReference>
<dbReference type="AlphaFoldDB" id="A0A4Q9BD85"/>
<dbReference type="Pfam" id="PF03203">
    <property type="entry name" value="MerC"/>
    <property type="match status" value="1"/>
</dbReference>
<organism evidence="2 3">
    <name type="scientific">Aquirufa antheringensis</name>
    <dbReference type="NCBI Taxonomy" id="2516559"/>
    <lineage>
        <taxon>Bacteria</taxon>
        <taxon>Pseudomonadati</taxon>
        <taxon>Bacteroidota</taxon>
        <taxon>Cytophagia</taxon>
        <taxon>Cytophagales</taxon>
        <taxon>Flectobacillaceae</taxon>
        <taxon>Aquirufa</taxon>
    </lineage>
</organism>
<feature type="transmembrane region" description="Helical" evidence="1">
    <location>
        <begin position="77"/>
        <end position="96"/>
    </location>
</feature>
<dbReference type="GO" id="GO:0016020">
    <property type="term" value="C:membrane"/>
    <property type="evidence" value="ECO:0007669"/>
    <property type="project" value="InterPro"/>
</dbReference>
<sequence length="131" mass="15085">MSKQKYKHLLPAEKLGVFLSLLCAIHCLTLPIILFIAPYLASSFAFSVEMEWILVVLSFGMALLLLWQDFRKHRKPLPLYFLAMAVLIKVLDALVGMKSIEWIFGLLLGVFITLAYWYNYKHKTACTCKIK</sequence>
<dbReference type="RefSeq" id="WP_130922694.1">
    <property type="nucleotide sequence ID" value="NZ_JAANOL010000002.1"/>
</dbReference>
<evidence type="ECO:0000256" key="1">
    <source>
        <dbReference type="SAM" id="Phobius"/>
    </source>
</evidence>
<name>A0A4Q9BD85_9BACT</name>
<reference evidence="2 3" key="1">
    <citation type="submission" date="2019-02" db="EMBL/GenBank/DDBJ databases">
        <title>Genome of a new Bacteroidetes strain.</title>
        <authorList>
            <person name="Pitt A."/>
        </authorList>
    </citation>
    <scope>NUCLEOTIDE SEQUENCE [LARGE SCALE GENOMIC DNA]</scope>
    <source>
        <strain evidence="2 3">103A-SOEBACH</strain>
    </source>
</reference>
<dbReference type="EMBL" id="SEWY01000002">
    <property type="protein sequence ID" value="TBH74139.1"/>
    <property type="molecule type" value="Genomic_DNA"/>
</dbReference>